<accession>A0A6J5L0L5</accession>
<name>A0A6J5L0L5_9CAUD</name>
<dbReference type="EMBL" id="LR796188">
    <property type="protein sequence ID" value="CAB4125629.1"/>
    <property type="molecule type" value="Genomic_DNA"/>
</dbReference>
<reference evidence="1" key="1">
    <citation type="submission" date="2020-04" db="EMBL/GenBank/DDBJ databases">
        <authorList>
            <person name="Chiriac C."/>
            <person name="Salcher M."/>
            <person name="Ghai R."/>
            <person name="Kavagutti S V."/>
        </authorList>
    </citation>
    <scope>NUCLEOTIDE SEQUENCE</scope>
</reference>
<proteinExistence type="predicted"/>
<sequence>MTNQITQKFTDLLGPITEDRLTFGNYHYEGVHGMGTVVELTGQQKQQAEQLLKDHFKFKQVEWIDYIGGASEPGKAVVTKTTKLGDDNTTYEGKTGYIFQISFTPRIYDPKTVYNAVKDGCAMTPTIYNPETFTPYKKIILTWSPEQAQDFPVKNSEEVMKQTLRDQLDKVLANPEEYMPEGFRACMLRFAAK</sequence>
<gene>
    <name evidence="1" type="ORF">UFOVP54_187</name>
</gene>
<protein>
    <submittedName>
        <fullName evidence="1">Uncharacterized protein</fullName>
    </submittedName>
</protein>
<organism evidence="1">
    <name type="scientific">uncultured Caudovirales phage</name>
    <dbReference type="NCBI Taxonomy" id="2100421"/>
    <lineage>
        <taxon>Viruses</taxon>
        <taxon>Duplodnaviria</taxon>
        <taxon>Heunggongvirae</taxon>
        <taxon>Uroviricota</taxon>
        <taxon>Caudoviricetes</taxon>
        <taxon>Peduoviridae</taxon>
        <taxon>Maltschvirus</taxon>
        <taxon>Maltschvirus maltsch</taxon>
    </lineage>
</organism>
<evidence type="ECO:0000313" key="1">
    <source>
        <dbReference type="EMBL" id="CAB4125629.1"/>
    </source>
</evidence>